<dbReference type="EMBL" id="LUEZ02000096">
    <property type="protein sequence ID" value="RDB14556.1"/>
    <property type="molecule type" value="Genomic_DNA"/>
</dbReference>
<dbReference type="AlphaFoldDB" id="A0A369J6S0"/>
<keyword evidence="2" id="KW-1185">Reference proteome</keyword>
<accession>A0A369J6S0</accession>
<dbReference type="OrthoDB" id="4708870at2759"/>
<gene>
    <name evidence="1" type="ORF">Hypma_016242</name>
</gene>
<dbReference type="InParanoid" id="A0A369J6S0"/>
<comment type="caution">
    <text evidence="1">The sequence shown here is derived from an EMBL/GenBank/DDBJ whole genome shotgun (WGS) entry which is preliminary data.</text>
</comment>
<sequence>MGGNAFTSTLPPTSFPRLPPAVYAALKTRLFPQIQSIYTHVAVPFEAPEKASYGDLDFVVAGPKHHRHHHHPSETSTRDAQTTHAEIPVNAPHELVQETIGAAHVNPMEGNRTSNFAVPIARGEWSALGHADEEEEARRGAEGGEIFYQVDVNVCASKNEWDRIVFFHAYGDLGMIMGLIARNAGFALGSKGLKVPNPPHHPIDLSHSFDTILPFMGLSMPAWRAGFATQRAVFEWAGTSRFFDPTRFRAEGEGFSKVKPERKMYAEFVQWAMAQAAAMKRVAEQKEESREEREVRRMRPRLRDEALVYFGKKEEFEREEREREARVRLKEMFSGSRVRDWADMGEYWKGVKMIMDGVRERVGGDEGVLRVLDEEGKEGIRKIVLEVKEELGLGLGSRKELRGPVDELTSAVEKVRIASPPSSVQGS</sequence>
<evidence type="ECO:0000313" key="2">
    <source>
        <dbReference type="Proteomes" id="UP000076154"/>
    </source>
</evidence>
<dbReference type="STRING" id="39966.A0A369J6S0"/>
<proteinExistence type="predicted"/>
<name>A0A369J6S0_HYPMA</name>
<evidence type="ECO:0000313" key="1">
    <source>
        <dbReference type="EMBL" id="RDB14556.1"/>
    </source>
</evidence>
<dbReference type="Proteomes" id="UP000076154">
    <property type="component" value="Unassembled WGS sequence"/>
</dbReference>
<reference evidence="1" key="1">
    <citation type="submission" date="2018-04" db="EMBL/GenBank/DDBJ databases">
        <title>Whole genome sequencing of Hypsizygus marmoreus.</title>
        <authorList>
            <person name="Choi I.-G."/>
            <person name="Min B."/>
            <person name="Kim J.-G."/>
            <person name="Kim S."/>
            <person name="Oh Y.-L."/>
            <person name="Kong W.-S."/>
            <person name="Park H."/>
            <person name="Jeong J."/>
            <person name="Song E.-S."/>
        </authorList>
    </citation>
    <scope>NUCLEOTIDE SEQUENCE [LARGE SCALE GENOMIC DNA]</scope>
    <source>
        <strain evidence="1">51987-8</strain>
    </source>
</reference>
<protein>
    <submittedName>
        <fullName evidence="1">Uncharacterized protein</fullName>
    </submittedName>
</protein>
<organism evidence="1 2">
    <name type="scientific">Hypsizygus marmoreus</name>
    <name type="common">White beech mushroom</name>
    <name type="synonym">Agaricus marmoreus</name>
    <dbReference type="NCBI Taxonomy" id="39966"/>
    <lineage>
        <taxon>Eukaryota</taxon>
        <taxon>Fungi</taxon>
        <taxon>Dikarya</taxon>
        <taxon>Basidiomycota</taxon>
        <taxon>Agaricomycotina</taxon>
        <taxon>Agaricomycetes</taxon>
        <taxon>Agaricomycetidae</taxon>
        <taxon>Agaricales</taxon>
        <taxon>Tricholomatineae</taxon>
        <taxon>Lyophyllaceae</taxon>
        <taxon>Hypsizygus</taxon>
    </lineage>
</organism>